<name>A0AAV0ZSJ4_VICFA</name>
<gene>
    <name evidence="2" type="ORF">VFH_II195840</name>
</gene>
<dbReference type="InterPro" id="IPR000477">
    <property type="entry name" value="RT_dom"/>
</dbReference>
<dbReference type="EMBL" id="OX451737">
    <property type="protein sequence ID" value="CAI8599889.1"/>
    <property type="molecule type" value="Genomic_DNA"/>
</dbReference>
<evidence type="ECO:0000259" key="1">
    <source>
        <dbReference type="Pfam" id="PF00078"/>
    </source>
</evidence>
<dbReference type="PANTHER" id="PTHR31635">
    <property type="entry name" value="REVERSE TRANSCRIPTASE DOMAIN-CONTAINING PROTEIN-RELATED"/>
    <property type="match status" value="1"/>
</dbReference>
<sequence>MFKIISKILADRLAPLMPHLISSEQRGFIQGRHIKDSMGLASEAINLLDSKSWCGKIVLKVDIAKAFDTLKWSFLLKVLNQFGFNNSLCSWIQCNLQSVVPSIFVNDSLNGYFNCTNRVRRGDPLSPLLFCQAEDVLSRHLYNLVISG</sequence>
<accession>A0AAV0ZSJ4</accession>
<dbReference type="AlphaFoldDB" id="A0AAV0ZSJ4"/>
<reference evidence="2 3" key="1">
    <citation type="submission" date="2023-01" db="EMBL/GenBank/DDBJ databases">
        <authorList>
            <person name="Kreplak J."/>
        </authorList>
    </citation>
    <scope>NUCLEOTIDE SEQUENCE [LARGE SCALE GENOMIC DNA]</scope>
</reference>
<dbReference type="PANTHER" id="PTHR31635:SF196">
    <property type="entry name" value="REVERSE TRANSCRIPTASE DOMAIN-CONTAINING PROTEIN-RELATED"/>
    <property type="match status" value="1"/>
</dbReference>
<keyword evidence="3" id="KW-1185">Reference proteome</keyword>
<evidence type="ECO:0000313" key="2">
    <source>
        <dbReference type="EMBL" id="CAI8599889.1"/>
    </source>
</evidence>
<feature type="domain" description="Reverse transcriptase" evidence="1">
    <location>
        <begin position="2"/>
        <end position="143"/>
    </location>
</feature>
<organism evidence="2 3">
    <name type="scientific">Vicia faba</name>
    <name type="common">Broad bean</name>
    <name type="synonym">Faba vulgaris</name>
    <dbReference type="NCBI Taxonomy" id="3906"/>
    <lineage>
        <taxon>Eukaryota</taxon>
        <taxon>Viridiplantae</taxon>
        <taxon>Streptophyta</taxon>
        <taxon>Embryophyta</taxon>
        <taxon>Tracheophyta</taxon>
        <taxon>Spermatophyta</taxon>
        <taxon>Magnoliopsida</taxon>
        <taxon>eudicotyledons</taxon>
        <taxon>Gunneridae</taxon>
        <taxon>Pentapetalae</taxon>
        <taxon>rosids</taxon>
        <taxon>fabids</taxon>
        <taxon>Fabales</taxon>
        <taxon>Fabaceae</taxon>
        <taxon>Papilionoideae</taxon>
        <taxon>50 kb inversion clade</taxon>
        <taxon>NPAAA clade</taxon>
        <taxon>Hologalegina</taxon>
        <taxon>IRL clade</taxon>
        <taxon>Fabeae</taxon>
        <taxon>Vicia</taxon>
    </lineage>
</organism>
<proteinExistence type="predicted"/>
<evidence type="ECO:0000313" key="3">
    <source>
        <dbReference type="Proteomes" id="UP001157006"/>
    </source>
</evidence>
<protein>
    <recommendedName>
        <fullName evidence="1">Reverse transcriptase domain-containing protein</fullName>
    </recommendedName>
</protein>
<dbReference type="Proteomes" id="UP001157006">
    <property type="component" value="Chromosome 2"/>
</dbReference>
<dbReference type="Pfam" id="PF00078">
    <property type="entry name" value="RVT_1"/>
    <property type="match status" value="1"/>
</dbReference>